<comment type="caution">
    <text evidence="2">The sequence shown here is derived from an EMBL/GenBank/DDBJ whole genome shotgun (WGS) entry which is preliminary data.</text>
</comment>
<accession>A0A1R2CRG9</accession>
<feature type="region of interest" description="Disordered" evidence="1">
    <location>
        <begin position="328"/>
        <end position="354"/>
    </location>
</feature>
<proteinExistence type="predicted"/>
<organism evidence="2 3">
    <name type="scientific">Stentor coeruleus</name>
    <dbReference type="NCBI Taxonomy" id="5963"/>
    <lineage>
        <taxon>Eukaryota</taxon>
        <taxon>Sar</taxon>
        <taxon>Alveolata</taxon>
        <taxon>Ciliophora</taxon>
        <taxon>Postciliodesmatophora</taxon>
        <taxon>Heterotrichea</taxon>
        <taxon>Heterotrichida</taxon>
        <taxon>Stentoridae</taxon>
        <taxon>Stentor</taxon>
    </lineage>
</organism>
<evidence type="ECO:0000313" key="2">
    <source>
        <dbReference type="EMBL" id="OMJ91588.1"/>
    </source>
</evidence>
<dbReference type="EMBL" id="MPUH01000078">
    <property type="protein sequence ID" value="OMJ91588.1"/>
    <property type="molecule type" value="Genomic_DNA"/>
</dbReference>
<name>A0A1R2CRG9_9CILI</name>
<evidence type="ECO:0000313" key="3">
    <source>
        <dbReference type="Proteomes" id="UP000187209"/>
    </source>
</evidence>
<dbReference type="Proteomes" id="UP000187209">
    <property type="component" value="Unassembled WGS sequence"/>
</dbReference>
<gene>
    <name evidence="2" type="ORF">SteCoe_5846</name>
</gene>
<protein>
    <submittedName>
        <fullName evidence="2">Uncharacterized protein</fullName>
    </submittedName>
</protein>
<evidence type="ECO:0000256" key="1">
    <source>
        <dbReference type="SAM" id="MobiDB-lite"/>
    </source>
</evidence>
<sequence>MFEEKKYFWLLTELAKVKARIKILDVSFLKSDQIDSSFTTNSDGYIVSVSCRNQTARDVLKKYLTKKSHLHESSEIIKPVAYATFPLTRKVLYVTEVQEIIRKDIKMLNLKELYMLQEYHHEFNVYYSLELKYDGEGLASRVYRKDMCFSDISIKDTNYIYLTTALSKYLTNIIENALDKNLIRMNYDFLVDRQFNLIILTVSQIKVVHPRVIAQNKGLDADSLEKLTIMKNEYKNTPSSRLPSIIKEPEPESPLKISQNKASSANIFINFVSKFLSGESKKSFRRRSVRISTLGNIDLITPVLENLKEEKPKETDRVIKNIDYTPSLDTKSRKSATPSLNFSSPRAAKPNGFNLSSTSRNKSTYNFFPFLQPNPSLSNFLRNEEERIMENKIKRDKTVRLMKHNFPQVKKKKVKGVKKVLKKKMKNQGGRKLLETYIFCQ</sequence>
<reference evidence="2 3" key="1">
    <citation type="submission" date="2016-11" db="EMBL/GenBank/DDBJ databases">
        <title>The macronuclear genome of Stentor coeruleus: a giant cell with tiny introns.</title>
        <authorList>
            <person name="Slabodnick M."/>
            <person name="Ruby J.G."/>
            <person name="Reiff S.B."/>
            <person name="Swart E.C."/>
            <person name="Gosai S."/>
            <person name="Prabakaran S."/>
            <person name="Witkowska E."/>
            <person name="Larue G.E."/>
            <person name="Fisher S."/>
            <person name="Freeman R.M."/>
            <person name="Gunawardena J."/>
            <person name="Chu W."/>
            <person name="Stover N.A."/>
            <person name="Gregory B.D."/>
            <person name="Nowacki M."/>
            <person name="Derisi J."/>
            <person name="Roy S.W."/>
            <person name="Marshall W.F."/>
            <person name="Sood P."/>
        </authorList>
    </citation>
    <scope>NUCLEOTIDE SEQUENCE [LARGE SCALE GENOMIC DNA]</scope>
    <source>
        <strain evidence="2">WM001</strain>
    </source>
</reference>
<keyword evidence="3" id="KW-1185">Reference proteome</keyword>
<feature type="compositionally biased region" description="Polar residues" evidence="1">
    <location>
        <begin position="335"/>
        <end position="344"/>
    </location>
</feature>
<dbReference type="AlphaFoldDB" id="A0A1R2CRG9"/>